<feature type="transmembrane region" description="Helical" evidence="6">
    <location>
        <begin position="270"/>
        <end position="296"/>
    </location>
</feature>
<dbReference type="PROSITE" id="PS51257">
    <property type="entry name" value="PROKAR_LIPOPROTEIN"/>
    <property type="match status" value="1"/>
</dbReference>
<dbReference type="InterPro" id="IPR024989">
    <property type="entry name" value="MFS_assoc_dom"/>
</dbReference>
<evidence type="ECO:0000256" key="1">
    <source>
        <dbReference type="ARBA" id="ARBA00004141"/>
    </source>
</evidence>
<feature type="transmembrane region" description="Helical" evidence="6">
    <location>
        <begin position="237"/>
        <end position="258"/>
    </location>
</feature>
<feature type="transmembrane region" description="Helical" evidence="6">
    <location>
        <begin position="94"/>
        <end position="116"/>
    </location>
</feature>
<dbReference type="AlphaFoldDB" id="A0A7R9MII9"/>
<sequence length="314" mass="35474">MSILKVHYFLWFGSLSCIMPFVSVFAIQHTTATTEDIGILYCVLPFIVSVFKPLFCSIADRNNSHKKVLIVSTIFTILGYGLLLLIMYVRFGRFSWYMFCILILMANSGQGVVISLNDYLVMKEVTRLNKDYGGYRVWGTVGWGGFGVIAGIINEYIVNLPFLLPGILLFVSIETIDLIFMYFKLNAKYEDSETNSEIVPNTSQNRKPISVLLKKPFISTAKAVKQVYHIFLHNPTLLQYIVIVLIFGALTAFHWSYYFVYLEAIRGKDALLMGLALFVESFAGELPFFLISNIILRHCGPSLSLNISLAAFAI</sequence>
<dbReference type="PANTHER" id="PTHR16172">
    <property type="entry name" value="MAJOR FACILITATOR SUPERFAMILY DOMAIN-CONTAINING PROTEIN 6-LIKE"/>
    <property type="match status" value="1"/>
</dbReference>
<feature type="transmembrane region" description="Helical" evidence="6">
    <location>
        <begin position="137"/>
        <end position="157"/>
    </location>
</feature>
<evidence type="ECO:0000256" key="6">
    <source>
        <dbReference type="SAM" id="Phobius"/>
    </source>
</evidence>
<keyword evidence="9" id="KW-1185">Reference proteome</keyword>
<keyword evidence="4 6" id="KW-1133">Transmembrane helix</keyword>
<feature type="transmembrane region" description="Helical" evidence="6">
    <location>
        <begin position="68"/>
        <end position="88"/>
    </location>
</feature>
<evidence type="ECO:0000259" key="7">
    <source>
        <dbReference type="Pfam" id="PF12832"/>
    </source>
</evidence>
<feature type="non-terminal residue" evidence="8">
    <location>
        <position position="314"/>
    </location>
</feature>
<proteinExistence type="inferred from homology"/>
<dbReference type="InterPro" id="IPR051717">
    <property type="entry name" value="MFS_MFSD6"/>
</dbReference>
<dbReference type="OrthoDB" id="7531894at2759"/>
<protein>
    <recommendedName>
        <fullName evidence="7">Major facilitator superfamily associated domain-containing protein</fullName>
    </recommendedName>
</protein>
<evidence type="ECO:0000256" key="4">
    <source>
        <dbReference type="ARBA" id="ARBA00022989"/>
    </source>
</evidence>
<feature type="transmembrane region" description="Helical" evidence="6">
    <location>
        <begin position="163"/>
        <end position="183"/>
    </location>
</feature>
<feature type="transmembrane region" description="Helical" evidence="6">
    <location>
        <begin position="38"/>
        <end position="56"/>
    </location>
</feature>
<feature type="transmembrane region" description="Helical" evidence="6">
    <location>
        <begin position="7"/>
        <end position="26"/>
    </location>
</feature>
<gene>
    <name evidence="8" type="ORF">ONB1V03_LOCUS17444</name>
</gene>
<evidence type="ECO:0000256" key="3">
    <source>
        <dbReference type="ARBA" id="ARBA00022692"/>
    </source>
</evidence>
<dbReference type="InterPro" id="IPR036259">
    <property type="entry name" value="MFS_trans_sf"/>
</dbReference>
<organism evidence="8">
    <name type="scientific">Oppiella nova</name>
    <dbReference type="NCBI Taxonomy" id="334625"/>
    <lineage>
        <taxon>Eukaryota</taxon>
        <taxon>Metazoa</taxon>
        <taxon>Ecdysozoa</taxon>
        <taxon>Arthropoda</taxon>
        <taxon>Chelicerata</taxon>
        <taxon>Arachnida</taxon>
        <taxon>Acari</taxon>
        <taxon>Acariformes</taxon>
        <taxon>Sarcoptiformes</taxon>
        <taxon>Oribatida</taxon>
        <taxon>Brachypylina</taxon>
        <taxon>Oppioidea</taxon>
        <taxon>Oppiidae</taxon>
        <taxon>Oppiella</taxon>
    </lineage>
</organism>
<name>A0A7R9MII9_9ACAR</name>
<comment type="similarity">
    <text evidence="2">Belongs to the major facilitator superfamily. MFSD6 family.</text>
</comment>
<comment type="subcellular location">
    <subcellularLocation>
        <location evidence="1">Membrane</location>
        <topology evidence="1">Multi-pass membrane protein</topology>
    </subcellularLocation>
</comment>
<dbReference type="PANTHER" id="PTHR16172:SF30">
    <property type="entry name" value="SUGAR BABY, ISOFORM C"/>
    <property type="match status" value="1"/>
</dbReference>
<dbReference type="EMBL" id="OC936435">
    <property type="protein sequence ID" value="CAD7660881.1"/>
    <property type="molecule type" value="Genomic_DNA"/>
</dbReference>
<dbReference type="Pfam" id="PF12832">
    <property type="entry name" value="MFS_1_like"/>
    <property type="match status" value="1"/>
</dbReference>
<dbReference type="Proteomes" id="UP000728032">
    <property type="component" value="Unassembled WGS sequence"/>
</dbReference>
<dbReference type="EMBL" id="CAJPVJ010021610">
    <property type="protein sequence ID" value="CAG2178017.1"/>
    <property type="molecule type" value="Genomic_DNA"/>
</dbReference>
<reference evidence="8" key="1">
    <citation type="submission" date="2020-11" db="EMBL/GenBank/DDBJ databases">
        <authorList>
            <person name="Tran Van P."/>
        </authorList>
    </citation>
    <scope>NUCLEOTIDE SEQUENCE</scope>
</reference>
<dbReference type="SUPFAM" id="SSF103473">
    <property type="entry name" value="MFS general substrate transporter"/>
    <property type="match status" value="1"/>
</dbReference>
<keyword evidence="5 6" id="KW-0472">Membrane</keyword>
<evidence type="ECO:0000313" key="8">
    <source>
        <dbReference type="EMBL" id="CAD7660881.1"/>
    </source>
</evidence>
<evidence type="ECO:0000313" key="9">
    <source>
        <dbReference type="Proteomes" id="UP000728032"/>
    </source>
</evidence>
<evidence type="ECO:0000256" key="5">
    <source>
        <dbReference type="ARBA" id="ARBA00023136"/>
    </source>
</evidence>
<evidence type="ECO:0000256" key="2">
    <source>
        <dbReference type="ARBA" id="ARBA00005241"/>
    </source>
</evidence>
<feature type="domain" description="Major facilitator superfamily associated" evidence="7">
    <location>
        <begin position="3"/>
        <end position="313"/>
    </location>
</feature>
<dbReference type="GO" id="GO:0016020">
    <property type="term" value="C:membrane"/>
    <property type="evidence" value="ECO:0007669"/>
    <property type="project" value="UniProtKB-SubCell"/>
</dbReference>
<dbReference type="Gene3D" id="1.20.1250.20">
    <property type="entry name" value="MFS general substrate transporter like domains"/>
    <property type="match status" value="1"/>
</dbReference>
<accession>A0A7R9MII9</accession>
<keyword evidence="3 6" id="KW-0812">Transmembrane</keyword>